<dbReference type="Gene3D" id="3.40.630.10">
    <property type="entry name" value="Zn peptidases"/>
    <property type="match status" value="1"/>
</dbReference>
<proteinExistence type="inferred from homology"/>
<dbReference type="OrthoDB" id="4676at2759"/>
<evidence type="ECO:0000256" key="2">
    <source>
        <dbReference type="ARBA" id="ARBA00022801"/>
    </source>
</evidence>
<evidence type="ECO:0000313" key="4">
    <source>
        <dbReference type="Proteomes" id="UP000799753"/>
    </source>
</evidence>
<dbReference type="SUPFAM" id="SSF53187">
    <property type="entry name" value="Zn-dependent exopeptidases"/>
    <property type="match status" value="1"/>
</dbReference>
<dbReference type="InterPro" id="IPR010158">
    <property type="entry name" value="Amidase_Cbmase"/>
</dbReference>
<name>A0A6A6S4X1_9PLEO</name>
<protein>
    <recommendedName>
        <fullName evidence="5">Zn-dependent exopeptidase</fullName>
    </recommendedName>
</protein>
<dbReference type="GO" id="GO:0016813">
    <property type="term" value="F:hydrolase activity, acting on carbon-nitrogen (but not peptide) bonds, in linear amidines"/>
    <property type="evidence" value="ECO:0007669"/>
    <property type="project" value="InterPro"/>
</dbReference>
<sequence>MQHPDVSTLATMTAEIETFIRHTAAVSGLEIAAYENVWTIDPFKFDEGTVECVEAAAREGGFKYKRPISHTGHDSIYTNFVVSTAMVFTPCVDGISHSPKEWVSEKDCRIGAQVVLGAVLRNTKERKHSSYLNLTVRCDSTPAMATPSV</sequence>
<reference evidence="3" key="1">
    <citation type="journal article" date="2020" name="Stud. Mycol.">
        <title>101 Dothideomycetes genomes: a test case for predicting lifestyles and emergence of pathogens.</title>
        <authorList>
            <person name="Haridas S."/>
            <person name="Albert R."/>
            <person name="Binder M."/>
            <person name="Bloem J."/>
            <person name="Labutti K."/>
            <person name="Salamov A."/>
            <person name="Andreopoulos B."/>
            <person name="Baker S."/>
            <person name="Barry K."/>
            <person name="Bills G."/>
            <person name="Bluhm B."/>
            <person name="Cannon C."/>
            <person name="Castanera R."/>
            <person name="Culley D."/>
            <person name="Daum C."/>
            <person name="Ezra D."/>
            <person name="Gonzalez J."/>
            <person name="Henrissat B."/>
            <person name="Kuo A."/>
            <person name="Liang C."/>
            <person name="Lipzen A."/>
            <person name="Lutzoni F."/>
            <person name="Magnuson J."/>
            <person name="Mondo S."/>
            <person name="Nolan M."/>
            <person name="Ohm R."/>
            <person name="Pangilinan J."/>
            <person name="Park H.-J."/>
            <person name="Ramirez L."/>
            <person name="Alfaro M."/>
            <person name="Sun H."/>
            <person name="Tritt A."/>
            <person name="Yoshinaga Y."/>
            <person name="Zwiers L.-H."/>
            <person name="Turgeon B."/>
            <person name="Goodwin S."/>
            <person name="Spatafora J."/>
            <person name="Crous P."/>
            <person name="Grigoriev I."/>
        </authorList>
    </citation>
    <scope>NUCLEOTIDE SEQUENCE</scope>
    <source>
        <strain evidence="3">CBS 473.64</strain>
    </source>
</reference>
<comment type="similarity">
    <text evidence="1">Belongs to the peptidase M20A family.</text>
</comment>
<accession>A0A6A6S4X1</accession>
<dbReference type="PANTHER" id="PTHR32494">
    <property type="entry name" value="ALLANTOATE DEIMINASE-RELATED"/>
    <property type="match status" value="1"/>
</dbReference>
<keyword evidence="4" id="KW-1185">Reference proteome</keyword>
<dbReference type="Pfam" id="PF01546">
    <property type="entry name" value="Peptidase_M20"/>
    <property type="match status" value="1"/>
</dbReference>
<evidence type="ECO:0000256" key="1">
    <source>
        <dbReference type="ARBA" id="ARBA00006247"/>
    </source>
</evidence>
<organism evidence="3 4">
    <name type="scientific">Massarina eburnea CBS 473.64</name>
    <dbReference type="NCBI Taxonomy" id="1395130"/>
    <lineage>
        <taxon>Eukaryota</taxon>
        <taxon>Fungi</taxon>
        <taxon>Dikarya</taxon>
        <taxon>Ascomycota</taxon>
        <taxon>Pezizomycotina</taxon>
        <taxon>Dothideomycetes</taxon>
        <taxon>Pleosporomycetidae</taxon>
        <taxon>Pleosporales</taxon>
        <taxon>Massarineae</taxon>
        <taxon>Massarinaceae</taxon>
        <taxon>Massarina</taxon>
    </lineage>
</organism>
<dbReference type="AlphaFoldDB" id="A0A6A6S4X1"/>
<dbReference type="EMBL" id="MU006783">
    <property type="protein sequence ID" value="KAF2641224.1"/>
    <property type="molecule type" value="Genomic_DNA"/>
</dbReference>
<dbReference type="InterPro" id="IPR002933">
    <property type="entry name" value="Peptidase_M20"/>
</dbReference>
<dbReference type="Gene3D" id="3.30.70.360">
    <property type="match status" value="1"/>
</dbReference>
<evidence type="ECO:0000313" key="3">
    <source>
        <dbReference type="EMBL" id="KAF2641224.1"/>
    </source>
</evidence>
<keyword evidence="2" id="KW-0378">Hydrolase</keyword>
<evidence type="ECO:0008006" key="5">
    <source>
        <dbReference type="Google" id="ProtNLM"/>
    </source>
</evidence>
<dbReference type="Proteomes" id="UP000799753">
    <property type="component" value="Unassembled WGS sequence"/>
</dbReference>
<gene>
    <name evidence="3" type="ORF">P280DRAFT_506830</name>
</gene>
<dbReference type="PANTHER" id="PTHR32494:SF5">
    <property type="entry name" value="ALLANTOATE AMIDOHYDROLASE"/>
    <property type="match status" value="1"/>
</dbReference>